<evidence type="ECO:0000313" key="2">
    <source>
        <dbReference type="Proteomes" id="UP000824063"/>
    </source>
</evidence>
<comment type="caution">
    <text evidence="1">The sequence shown here is derived from an EMBL/GenBank/DDBJ whole genome shotgun (WGS) entry which is preliminary data.</text>
</comment>
<proteinExistence type="predicted"/>
<dbReference type="Proteomes" id="UP000824063">
    <property type="component" value="Unassembled WGS sequence"/>
</dbReference>
<sequence length="198" mass="22707">MIEIYLFVNPLDRRSVEAEETLLAFSNDSTEKINLTILPIVNQKSVTAALAFQRIPLEVRNTYMNLAYKMALDFKAAQIQGKKIAREFLLTAQYEILATKQPYCESVVENFFTKHGDYSMFLEDRSSELVKELFWNDQQTARNFHISCETSAVVYNCTHEGAGLLIEGSETIQQIPQLNYLQPHCPLNALKQKNKAYN</sequence>
<organism evidence="1 2">
    <name type="scientific">Candidatus Enterococcus avicola</name>
    <dbReference type="NCBI Taxonomy" id="2838561"/>
    <lineage>
        <taxon>Bacteria</taxon>
        <taxon>Bacillati</taxon>
        <taxon>Bacillota</taxon>
        <taxon>Bacilli</taxon>
        <taxon>Lactobacillales</taxon>
        <taxon>Enterococcaceae</taxon>
        <taxon>Enterococcus</taxon>
    </lineage>
</organism>
<reference evidence="1" key="2">
    <citation type="submission" date="2021-04" db="EMBL/GenBank/DDBJ databases">
        <authorList>
            <person name="Gilroy R."/>
        </authorList>
    </citation>
    <scope>NUCLEOTIDE SEQUENCE</scope>
    <source>
        <strain evidence="1">CHK172-16539</strain>
    </source>
</reference>
<gene>
    <name evidence="1" type="ORF">IAA20_10815</name>
</gene>
<accession>A0A9D2JIY5</accession>
<dbReference type="Pfam" id="PF13743">
    <property type="entry name" value="Thioredoxin_5"/>
    <property type="match status" value="1"/>
</dbReference>
<dbReference type="AlphaFoldDB" id="A0A9D2JIY5"/>
<reference evidence="1" key="1">
    <citation type="journal article" date="2021" name="PeerJ">
        <title>Extensive microbial diversity within the chicken gut microbiome revealed by metagenomics and culture.</title>
        <authorList>
            <person name="Gilroy R."/>
            <person name="Ravi A."/>
            <person name="Getino M."/>
            <person name="Pursley I."/>
            <person name="Horton D.L."/>
            <person name="Alikhan N.F."/>
            <person name="Baker D."/>
            <person name="Gharbi K."/>
            <person name="Hall N."/>
            <person name="Watson M."/>
            <person name="Adriaenssens E.M."/>
            <person name="Foster-Nyarko E."/>
            <person name="Jarju S."/>
            <person name="Secka A."/>
            <person name="Antonio M."/>
            <person name="Oren A."/>
            <person name="Chaudhuri R.R."/>
            <person name="La Ragione R."/>
            <person name="Hildebrand F."/>
            <person name="Pallen M.J."/>
        </authorList>
    </citation>
    <scope>NUCLEOTIDE SEQUENCE</scope>
    <source>
        <strain evidence="1">CHK172-16539</strain>
    </source>
</reference>
<dbReference type="EMBL" id="DXBN01000251">
    <property type="protein sequence ID" value="HIZ54417.1"/>
    <property type="molecule type" value="Genomic_DNA"/>
</dbReference>
<protein>
    <submittedName>
        <fullName evidence="1">DsbA family protein</fullName>
    </submittedName>
</protein>
<name>A0A9D2JIY5_9ENTE</name>
<evidence type="ECO:0000313" key="1">
    <source>
        <dbReference type="EMBL" id="HIZ54417.1"/>
    </source>
</evidence>